<dbReference type="Proteomes" id="UP001631969">
    <property type="component" value="Unassembled WGS sequence"/>
</dbReference>
<name>A0ACC7NTJ2_9BACL</name>
<protein>
    <submittedName>
        <fullName evidence="1">Uncharacterized protein</fullName>
    </submittedName>
</protein>
<reference evidence="1" key="1">
    <citation type="submission" date="2024-12" db="EMBL/GenBank/DDBJ databases">
        <authorList>
            <person name="Wu N."/>
        </authorList>
    </citation>
    <scope>NUCLEOTIDE SEQUENCE</scope>
    <source>
        <strain evidence="1">P15</strain>
    </source>
</reference>
<gene>
    <name evidence="1" type="ORF">ACI1P1_06915</name>
</gene>
<keyword evidence="2" id="KW-1185">Reference proteome</keyword>
<accession>A0ACC7NTJ2</accession>
<evidence type="ECO:0000313" key="1">
    <source>
        <dbReference type="EMBL" id="MFM9328008.1"/>
    </source>
</evidence>
<proteinExistence type="predicted"/>
<evidence type="ECO:0000313" key="2">
    <source>
        <dbReference type="Proteomes" id="UP001631969"/>
    </source>
</evidence>
<comment type="caution">
    <text evidence="1">The sequence shown here is derived from an EMBL/GenBank/DDBJ whole genome shotgun (WGS) entry which is preliminary data.</text>
</comment>
<organism evidence="1 2">
    <name type="scientific">Paenibacillus mesotrionivorans</name>
    <dbReference type="NCBI Taxonomy" id="3160968"/>
    <lineage>
        <taxon>Bacteria</taxon>
        <taxon>Bacillati</taxon>
        <taxon>Bacillota</taxon>
        <taxon>Bacilli</taxon>
        <taxon>Bacillales</taxon>
        <taxon>Paenibacillaceae</taxon>
        <taxon>Paenibacillus</taxon>
    </lineage>
</organism>
<dbReference type="EMBL" id="JBJURJ010000004">
    <property type="protein sequence ID" value="MFM9328008.1"/>
    <property type="molecule type" value="Genomic_DNA"/>
</dbReference>
<sequence length="476" mass="53921">MSEQEVTVVSGNQSNPSIITSSGFQAYLKGLGLPSDGILVSDHERNVMAINLPMTLGQIPPELKKDARYLSKFVASSAIGLYDASLNYLWNEVILSLREKVNLYGLDLFYDAAVGGELRETYSSYEDLGSIKDVVLIDTCKKLELISDILHEKLKHILFMRNHIGASHPTDEPISTHELLGWLEVCVTQVIADRPSEAAIFIQQLVTNLRNESLEISEASVKQISDTLQQQNRAIAGNLLVTLFGIFTKKNTHPKVRENILTLAPIVWDCSRDDKRYEVGLKVDKYSINLDTETTALANSFLLKCDGMNYKSEGTKSREIDILLDRLLNVHEQRDNFHHEVPIAKEIKNYIKEESDILEYFEDKLIEAILICRIGNGTWYHDGVSPMARPIYDYIISLLNSKRVNKLVKLLSGPTLRVQLSYDNCRSHVKAILGLINLDLQEPRTKELIELILTNLDAAKTRIFQIKEIQECMKYL</sequence>